<accession>A0A8J2Z555</accession>
<sequence>MQQFFIQGESGVIETVIDTPKENLHPTITTVICHPHPLFQGTMNNKVITTIAKAFNNLGIEAVRFNYRGVGQSQGEYADGIGELKDTLSVINNILERKPNQQIILAGFSFGGSIAYKAAAHYENSINSLLTIAPAVVNFPLEQQPEPKMPWCLIQGIDDEVVSYTAVSEFFIQKTTVDATFIRLNHVGHFFHGQLVRLRKHLEQHYQSEIKSW</sequence>
<evidence type="ECO:0000313" key="2">
    <source>
        <dbReference type="EMBL" id="GGG00492.1"/>
    </source>
</evidence>
<protein>
    <submittedName>
        <fullName evidence="2">Alpha hydrolase</fullName>
    </submittedName>
</protein>
<evidence type="ECO:0000259" key="1">
    <source>
        <dbReference type="Pfam" id="PF12146"/>
    </source>
</evidence>
<dbReference type="InterPro" id="IPR022742">
    <property type="entry name" value="Hydrolase_4"/>
</dbReference>
<proteinExistence type="predicted"/>
<dbReference type="SUPFAM" id="SSF53474">
    <property type="entry name" value="alpha/beta-Hydrolases"/>
    <property type="match status" value="1"/>
</dbReference>
<dbReference type="AlphaFoldDB" id="A0A8J2Z555"/>
<dbReference type="OrthoDB" id="9800435at2"/>
<name>A0A8J2Z555_9GAMM</name>
<keyword evidence="2" id="KW-0378">Hydrolase</keyword>
<comment type="caution">
    <text evidence="2">The sequence shown here is derived from an EMBL/GenBank/DDBJ whole genome shotgun (WGS) entry which is preliminary data.</text>
</comment>
<reference evidence="2" key="1">
    <citation type="journal article" date="2014" name="Int. J. Syst. Evol. Microbiol.">
        <title>Complete genome sequence of Corynebacterium casei LMG S-19264T (=DSM 44701T), isolated from a smear-ripened cheese.</title>
        <authorList>
            <consortium name="US DOE Joint Genome Institute (JGI-PGF)"/>
            <person name="Walter F."/>
            <person name="Albersmeier A."/>
            <person name="Kalinowski J."/>
            <person name="Ruckert C."/>
        </authorList>
    </citation>
    <scope>NUCLEOTIDE SEQUENCE</scope>
    <source>
        <strain evidence="2">CGMCC 1.15758</strain>
    </source>
</reference>
<dbReference type="Pfam" id="PF12146">
    <property type="entry name" value="Hydrolase_4"/>
    <property type="match status" value="1"/>
</dbReference>
<keyword evidence="3" id="KW-1185">Reference proteome</keyword>
<dbReference type="PANTHER" id="PTHR42103:SF2">
    <property type="entry name" value="AB HYDROLASE-1 DOMAIN-CONTAINING PROTEIN"/>
    <property type="match status" value="1"/>
</dbReference>
<organism evidence="2 3">
    <name type="scientific">Cysteiniphilum litorale</name>
    <dbReference type="NCBI Taxonomy" id="2056700"/>
    <lineage>
        <taxon>Bacteria</taxon>
        <taxon>Pseudomonadati</taxon>
        <taxon>Pseudomonadota</taxon>
        <taxon>Gammaproteobacteria</taxon>
        <taxon>Thiotrichales</taxon>
        <taxon>Fastidiosibacteraceae</taxon>
        <taxon>Cysteiniphilum</taxon>
    </lineage>
</organism>
<dbReference type="Proteomes" id="UP000636949">
    <property type="component" value="Unassembled WGS sequence"/>
</dbReference>
<gene>
    <name evidence="2" type="ORF">GCM10010995_17250</name>
</gene>
<dbReference type="EMBL" id="BMJS01000019">
    <property type="protein sequence ID" value="GGG00492.1"/>
    <property type="molecule type" value="Genomic_DNA"/>
</dbReference>
<feature type="domain" description="Serine aminopeptidase S33" evidence="1">
    <location>
        <begin position="49"/>
        <end position="136"/>
    </location>
</feature>
<dbReference type="PANTHER" id="PTHR42103">
    <property type="entry name" value="ALPHA/BETA-HYDROLASES SUPERFAMILY PROTEIN"/>
    <property type="match status" value="1"/>
</dbReference>
<reference evidence="2" key="2">
    <citation type="submission" date="2020-09" db="EMBL/GenBank/DDBJ databases">
        <authorList>
            <person name="Sun Q."/>
            <person name="Zhou Y."/>
        </authorList>
    </citation>
    <scope>NUCLEOTIDE SEQUENCE</scope>
    <source>
        <strain evidence="2">CGMCC 1.15758</strain>
    </source>
</reference>
<dbReference type="InterPro" id="IPR029058">
    <property type="entry name" value="AB_hydrolase_fold"/>
</dbReference>
<dbReference type="RefSeq" id="WP_117002999.1">
    <property type="nucleotide sequence ID" value="NZ_BMJS01000019.1"/>
</dbReference>
<dbReference type="GO" id="GO:0016787">
    <property type="term" value="F:hydrolase activity"/>
    <property type="evidence" value="ECO:0007669"/>
    <property type="project" value="UniProtKB-KW"/>
</dbReference>
<evidence type="ECO:0000313" key="3">
    <source>
        <dbReference type="Proteomes" id="UP000636949"/>
    </source>
</evidence>
<dbReference type="Gene3D" id="3.40.50.1820">
    <property type="entry name" value="alpha/beta hydrolase"/>
    <property type="match status" value="1"/>
</dbReference>